<keyword evidence="1" id="KW-0472">Membrane</keyword>
<keyword evidence="1" id="KW-0812">Transmembrane</keyword>
<dbReference type="PANTHER" id="PTHR36443:SF1">
    <property type="entry name" value="BSR5223 PROTEIN"/>
    <property type="match status" value="1"/>
</dbReference>
<dbReference type="Proteomes" id="UP000886335">
    <property type="component" value="Unassembled WGS sequence"/>
</dbReference>
<dbReference type="InterPro" id="IPR021320">
    <property type="entry name" value="DUF2905"/>
</dbReference>
<dbReference type="EMBL" id="DSBW01000127">
    <property type="protein sequence ID" value="HED31140.1"/>
    <property type="molecule type" value="Genomic_DNA"/>
</dbReference>
<name>A0A831SRR4_PROAE</name>
<evidence type="ECO:0000256" key="1">
    <source>
        <dbReference type="SAM" id="Phobius"/>
    </source>
</evidence>
<sequence>MWPNLATFQKKTSYVSPETGKLLILLGIVLLTVGALITFQGKLNIPPLFDWFGNLPLDIRIEREHIRFYFPLGSSLLLSVILSALLYFINKLIR</sequence>
<accession>A0A831SRR4</accession>
<feature type="transmembrane region" description="Helical" evidence="1">
    <location>
        <begin position="20"/>
        <end position="39"/>
    </location>
</feature>
<dbReference type="Pfam" id="PF11146">
    <property type="entry name" value="DUF2905"/>
    <property type="match status" value="1"/>
</dbReference>
<organism evidence="2">
    <name type="scientific">Prosthecochloris aestuarii</name>
    <dbReference type="NCBI Taxonomy" id="1102"/>
    <lineage>
        <taxon>Bacteria</taxon>
        <taxon>Pseudomonadati</taxon>
        <taxon>Chlorobiota</taxon>
        <taxon>Chlorobiia</taxon>
        <taxon>Chlorobiales</taxon>
        <taxon>Chlorobiaceae</taxon>
        <taxon>Prosthecochloris</taxon>
    </lineage>
</organism>
<proteinExistence type="predicted"/>
<gene>
    <name evidence="2" type="ORF">ENN50_05555</name>
</gene>
<dbReference type="AlphaFoldDB" id="A0A831SRR4"/>
<keyword evidence="1" id="KW-1133">Transmembrane helix</keyword>
<dbReference type="PANTHER" id="PTHR36443">
    <property type="entry name" value="BSR5223 PROTEIN"/>
    <property type="match status" value="1"/>
</dbReference>
<comment type="caution">
    <text evidence="2">The sequence shown here is derived from an EMBL/GenBank/DDBJ whole genome shotgun (WGS) entry which is preliminary data.</text>
</comment>
<protein>
    <submittedName>
        <fullName evidence="2">DUF2905 domain-containing protein</fullName>
    </submittedName>
</protein>
<feature type="transmembrane region" description="Helical" evidence="1">
    <location>
        <begin position="68"/>
        <end position="89"/>
    </location>
</feature>
<evidence type="ECO:0000313" key="2">
    <source>
        <dbReference type="EMBL" id="HED31140.1"/>
    </source>
</evidence>
<reference evidence="2" key="1">
    <citation type="journal article" date="2020" name="mSystems">
        <title>Genome- and Community-Level Interaction Insights into Carbon Utilization and Element Cycling Functions of Hydrothermarchaeota in Hydrothermal Sediment.</title>
        <authorList>
            <person name="Zhou Z."/>
            <person name="Liu Y."/>
            <person name="Xu W."/>
            <person name="Pan J."/>
            <person name="Luo Z.H."/>
            <person name="Li M."/>
        </authorList>
    </citation>
    <scope>NUCLEOTIDE SEQUENCE [LARGE SCALE GENOMIC DNA]</scope>
    <source>
        <strain evidence="2">SpSt-1181</strain>
    </source>
</reference>